<dbReference type="InterPro" id="IPR013083">
    <property type="entry name" value="Znf_RING/FYVE/PHD"/>
</dbReference>
<keyword evidence="20" id="KW-0511">Multifunctional enzyme</keyword>
<feature type="region of interest" description="Disordered" evidence="23">
    <location>
        <begin position="30"/>
        <end position="152"/>
    </location>
</feature>
<keyword evidence="17" id="KW-0067">ATP-binding</keyword>
<dbReference type="GO" id="GO:0006629">
    <property type="term" value="P:lipid metabolic process"/>
    <property type="evidence" value="ECO:0007669"/>
    <property type="project" value="UniProtKB-KW"/>
</dbReference>
<evidence type="ECO:0000256" key="23">
    <source>
        <dbReference type="SAM" id="MobiDB-lite"/>
    </source>
</evidence>
<feature type="compositionally biased region" description="Polar residues" evidence="23">
    <location>
        <begin position="123"/>
        <end position="143"/>
    </location>
</feature>
<evidence type="ECO:0000256" key="22">
    <source>
        <dbReference type="PROSITE-ProRule" id="PRU00175"/>
    </source>
</evidence>
<dbReference type="Gene3D" id="3.40.50.300">
    <property type="entry name" value="P-loop containing nucleotide triphosphate hydrolases"/>
    <property type="match status" value="2"/>
</dbReference>
<evidence type="ECO:0000256" key="11">
    <source>
        <dbReference type="ARBA" id="ARBA00022723"/>
    </source>
</evidence>
<evidence type="ECO:0000256" key="2">
    <source>
        <dbReference type="ARBA" id="ARBA00004502"/>
    </source>
</evidence>
<evidence type="ECO:0000256" key="8">
    <source>
        <dbReference type="ARBA" id="ARBA00022657"/>
    </source>
</evidence>
<comment type="subcellular location">
    <subcellularLocation>
        <location evidence="3">Cytoplasm</location>
        <location evidence="3">Cytosol</location>
    </subcellularLocation>
    <subcellularLocation>
        <location evidence="2">Lipid droplet</location>
    </subcellularLocation>
</comment>
<evidence type="ECO:0000256" key="6">
    <source>
        <dbReference type="ARBA" id="ARBA00012483"/>
    </source>
</evidence>
<dbReference type="GO" id="GO:0005811">
    <property type="term" value="C:lipid droplet"/>
    <property type="evidence" value="ECO:0007669"/>
    <property type="project" value="UniProtKB-SubCell"/>
</dbReference>
<evidence type="ECO:0000256" key="13">
    <source>
        <dbReference type="ARBA" id="ARBA00022771"/>
    </source>
</evidence>
<keyword evidence="26" id="KW-1185">Reference proteome</keyword>
<name>A0A3Q4IEN4_NEOBR</name>
<evidence type="ECO:0000256" key="16">
    <source>
        <dbReference type="ARBA" id="ARBA00022833"/>
    </source>
</evidence>
<evidence type="ECO:0000256" key="9">
    <source>
        <dbReference type="ARBA" id="ARBA00022677"/>
    </source>
</evidence>
<dbReference type="GO" id="GO:0002376">
    <property type="term" value="P:immune system process"/>
    <property type="evidence" value="ECO:0007669"/>
    <property type="project" value="UniProtKB-KW"/>
</dbReference>
<evidence type="ECO:0000256" key="18">
    <source>
        <dbReference type="ARBA" id="ARBA00022859"/>
    </source>
</evidence>
<keyword evidence="14" id="KW-0833">Ubl conjugation pathway</keyword>
<keyword evidence="9" id="KW-0551">Lipid droplet</keyword>
<evidence type="ECO:0000256" key="12">
    <source>
        <dbReference type="ARBA" id="ARBA00022741"/>
    </source>
</evidence>
<dbReference type="FunFam" id="3.40.50.300:FF:000491">
    <property type="entry name" value="E3 ubiquitin-protein ligase RNF213"/>
    <property type="match status" value="1"/>
</dbReference>
<keyword evidence="12" id="KW-0547">Nucleotide-binding</keyword>
<evidence type="ECO:0000259" key="24">
    <source>
        <dbReference type="PROSITE" id="PS50089"/>
    </source>
</evidence>
<evidence type="ECO:0000313" key="26">
    <source>
        <dbReference type="Proteomes" id="UP000261580"/>
    </source>
</evidence>
<keyword evidence="19" id="KW-0443">Lipid metabolism</keyword>
<keyword evidence="8" id="KW-0037">Angiogenesis</keyword>
<dbReference type="PANTHER" id="PTHR22605">
    <property type="entry name" value="RZ-TYPE DOMAIN-CONTAINING PROTEIN"/>
    <property type="match status" value="1"/>
</dbReference>
<keyword evidence="16" id="KW-0862">Zinc</keyword>
<dbReference type="InterPro" id="IPR003593">
    <property type="entry name" value="AAA+_ATPase"/>
</dbReference>
<dbReference type="GO" id="GO:0001525">
    <property type="term" value="P:angiogenesis"/>
    <property type="evidence" value="ECO:0007669"/>
    <property type="project" value="UniProtKB-KW"/>
</dbReference>
<keyword evidence="11" id="KW-0479">Metal-binding</keyword>
<feature type="compositionally biased region" description="Basic and acidic residues" evidence="23">
    <location>
        <begin position="63"/>
        <end position="84"/>
    </location>
</feature>
<dbReference type="SMART" id="SM00382">
    <property type="entry name" value="AAA"/>
    <property type="match status" value="2"/>
</dbReference>
<evidence type="ECO:0000256" key="3">
    <source>
        <dbReference type="ARBA" id="ARBA00004514"/>
    </source>
</evidence>
<comment type="catalytic activity">
    <reaction evidence="21">
        <text>ATP + H2O = ADP + phosphate + H(+)</text>
        <dbReference type="Rhea" id="RHEA:13065"/>
        <dbReference type="ChEBI" id="CHEBI:15377"/>
        <dbReference type="ChEBI" id="CHEBI:15378"/>
        <dbReference type="ChEBI" id="CHEBI:30616"/>
        <dbReference type="ChEBI" id="CHEBI:43474"/>
        <dbReference type="ChEBI" id="CHEBI:456216"/>
    </reaction>
    <physiologicalReaction direction="left-to-right" evidence="21">
        <dbReference type="Rhea" id="RHEA:13066"/>
    </physiologicalReaction>
</comment>
<keyword evidence="7" id="KW-0963">Cytoplasm</keyword>
<dbReference type="EC" id="2.3.2.27" evidence="6"/>
<keyword evidence="10" id="KW-0808">Transferase</keyword>
<dbReference type="Pfam" id="PF13920">
    <property type="entry name" value="zf-C3HC4_3"/>
    <property type="match status" value="1"/>
</dbReference>
<dbReference type="Proteomes" id="UP000261580">
    <property type="component" value="Unassembled WGS sequence"/>
</dbReference>
<comment type="catalytic activity">
    <reaction evidence="1">
        <text>S-ubiquitinyl-[E2 ubiquitin-conjugating enzyme]-L-cysteine + [acceptor protein]-L-lysine = [E2 ubiquitin-conjugating enzyme]-L-cysteine + N(6)-ubiquitinyl-[acceptor protein]-L-lysine.</text>
        <dbReference type="EC" id="2.3.2.27"/>
    </reaction>
</comment>
<evidence type="ECO:0000256" key="21">
    <source>
        <dbReference type="ARBA" id="ARBA00048778"/>
    </source>
</evidence>
<evidence type="ECO:0000256" key="7">
    <source>
        <dbReference type="ARBA" id="ARBA00022490"/>
    </source>
</evidence>
<dbReference type="Gene3D" id="3.30.40.10">
    <property type="entry name" value="Zinc/RING finger domain, C3HC4 (zinc finger)"/>
    <property type="match status" value="1"/>
</dbReference>
<comment type="similarity">
    <text evidence="5">Belongs to the AAA ATPase family.</text>
</comment>
<proteinExistence type="inferred from homology"/>
<feature type="compositionally biased region" description="Polar residues" evidence="23">
    <location>
        <begin position="30"/>
        <end position="52"/>
    </location>
</feature>
<sequence>MTHLESELAAAPQVIDTCTEKKMLIAVAAESNSESCNKPTTPETNLSVSTILPSPGTAGGKIPAHEAENALSNKDDRPDEHQTAADKLSGIHSGLVSETGSTAPESTKNNTPEQVTDKKKSNEIQNPSGNSDVNKNHTNTEQNKCTKKTSRKEDKVVKDKKCYSDDQNIQKRQKSTSLKILVYFHAVISKEFHLEPEKDMVSEFRLQLFCGIISLSLLCIPLGDNQYRIEGQYRIPKEKIQESIPYKYAVYKKENGFIYETIYQKGKNDFINRCLTITPELLTAEGEWHQYDDMIHPKLKSNWLWNSTEQTVIDGRNFAGGEMLKIIFDLLKTWNDQKVEEFFSLLEQFFYTYSSHLLHDVCTYLSKYTKIQNLIQIMEEHDYLIDIDHLLVHSWMSLMGVDYLMNDKLIMRVELRDILQYLQFIVRSGNRKHMCMVCILKAVLFHIESTVDLNGLDKKLKQNFETMNLSEFMKVHTLDGLNSSATANVTYFNLCDETHQMASDIHAIKDSGIFKMCWTNQVEVLTRDKSQEGNSDRNQEIYTFEQVYNKIFQTCYTNFKRLYVSLKSGELLLEETDSIFKAYKGKYEDLEKDLNIMCRVDPSDDKTWISERVNQIQQYQDIHLARETSKIVMDIKNIICPEGDFSELKKLLQMNEPNFKKNNLSYIDDAFLHAKNILKDISDDRKECLQTLVQSKDFIQWTKKELKDINELKVFVDLASISAGENDMDVDRVACLHDAVLGYSSMLYDLKQDSDFAKFNESLKKLWKALDNDQNIPKKLWDTSRHLEWLKSVRESHGSVEFSSLSLATSVNNRGIYIIKAQDQISTTNSLTLQIDDSHKNMTYTYEDLKELQNKLMLMSGKKQQNQSEVERFTEVFDNIQRFTKAFVDIYTAGNPIFRCWEAKIYCKTQSDPCIVMEIKFCKTQYCFKVTGSLAEQLVALSKKMEKFLGAWQEFMDKQRTGQYYLNYFTAQQIFYLCSVLTPTNINTEIEDRALMMLSFIKPNCTTLDVQSIWRHNQYELRKRDNEHRDSSSYSVIDFAHESDAADEADQTLVLKELEELWNGYMNNEEIFFHDLLDIRSLGRLLQLMTDNPNHNEREFPKGLNSKQPNLIICPHDEVLTSSICLYMNDYYGSLPTYDEVLLCSPSTSYEQVELFLRRCLTPGDIGRKIYSMLWADQLSYDVSCAMEKCFQKLCSPTNDYRLVIFCSSDREHTYIPTAFSQYKTDFVPQEPLEKIQQYLSRHYTVTSDYKNAVFKGGHSLGIVASSRAGVGKSLYVQRLYEKLERSVDEGKAFKKCIRLTEHEVDDHKILQFLYDTPKQKDIKVFHFDVTSSVQKGLNEFIFKLFFLRYLMDSNGQMWQCSQNHLYVIELLESTNDQNRCDTRLGRNEHFTFSDVFPKLFCHPPKKVMALEMQKEENPDMDCSGPLMDDECFRSEAYQRPYQYLTRFHNKDNLDNFTFQGTEGTHAKCLQILLIYCGIIDPSWAELRNFVWFLNLQLKDCENSDFCKFELVGDTLCGFKNFVVEFMILMSKDFATPSLCITDQSPGKQQVDISGLKEKDLAPFLIRKRWESEPHPYIFFNDDHMSMTFIGFHLKPNNQKGFDAVNPLTKEVIKKNIMTRQLYNGLKLQRVPFNTDFDQFPRADKIEHLCSVLGVKWPTDPDETYELTTDNILKMMAIHMRFRCGIPVIIMGETGCGKTRLIKFMCELRRCGAPAENMKLVKIHGGTTSEIIYEKVKEAETLARTNKENHDLDSVLFFDEANTTEAVNSIKEILCDNSVQGEELGSNTGLYIIAACNPYRKHTDQMIKRLEASGLGYRVRAEETEDRLGSIPLRQLVYRVHVLPPSMIPLVWDFGQLNDSTEQIYIEQIVQRQAKASFTEKDCIPTIIEVLSSSQKFMRERKDECSFVSLRDVERCMQGFLWFYNNHPMFAEALKAFLQQQQKNNPPFSPASDRILWSLLMATGMCYQSCLENKDQYQKTISQIFPDEYTPQRVLQEMELMQDLLLNRVPMGETIARNEALKENFFMMVVCIELRIPLFIVGKPGSSKSLSKTLVANAMQGPTSHSDLYKKLKQIHLVSFQCSPHSTPEGIINTFKQCARFQESKNLDEYISVVVLDEIGLAEDSPKMPLKALHPLLEEGCVDDEPKPHKRVGFIGISNWALDPAKMNRGIFVSRGDLNEQELIKSARGICSSDQHVLRNISHLFQPLATAYMTVCDESNGFFGLRDFYSLIKMLFSITKTSNEPPKADQITRAVLQNFSGKNDDDVIDTFRNELRDDFANVRIPTIDLVKQSICPASQMEESRYLLLLTKNYAALQILQQIFCSHQICPEIIFGSSFPKDQEYTQICRNINRVKVCMETGQTVVLLNLQNLYESLYDALNQYYVTLGGQNYVDLGLGTHRVKCRVHQNFRLIVIEEREVVYEQFPIPLINRLEKHYLDINTVLTEEQKVIARQLEEWVKDFVSLNSYSSEKEYDPSDVFIGYHSDTCSSVVMQVTERESTETDAQVTLNKAKDILLNCATPDSVVRLDKSKLPTAEREHLMQEYVKEARHSSLGDYIVYHIQQPQQSHVLFTEVTTFSRLLTATDTQQLQNQIKLDAVQLLSLQQFDTEYSFLKKISAKFLIFSLTFLFEFQRYSCFNEINKYDTTDDMKTFVYFVIKLPRMEGGTTYVGFQGGPWRSVHIDDLRRSKEFVSDVLSLKNQRISDLFEDPPEAVVTPLLAYLVSIIDRDCNMDLLLDDEEDIRNLWLEIFGNKEMLSVPWVHGHHKGMNIVTCNTHITGGHTMCCRMPFSWWIKDFLDGLMMQARQSKHQSKYHSFGDFHDLFLKTPLGTYMAKNVNEKLKKEFFKKYLQDFVSMTMKVASDEKLELLCQAMASCVDEIQRQKRDDELSLPLIHIAYHFCQSRLQNLSRMISLHTEIVSPFVFLHSCLEPCNLESDTHCQHWLRKVKKVQASLELICSQNNLQQYGEHCKKVLRDVSHGWKRIYILSLFVEHLMLGFQNEDNQLRTLVLNHIKTLSRTHSDVKSTQAFEAVVEVLKSCKQGATNQIFRFGGECGVCMREPLEPVGLPCYHIYCLTCIKESLDAGPAFCPTCRQQLPDDFQPHVSEDTRASIKKNAGFRQRCNGFFIDLLSTMCFKDNTPPDGGVIAHLFSYLMTETGTTLGDQKEIHTKALSPFDESPDKNPVVRSASYYKYVTVKLLLDSIWEKMPQEGNKAAELQCFINETQFLQSFLAEVTSAPATVSIQHLQHIARLRVTLIMASQLISNHVPDGAEDFLNMVIKLCKDSGNNWYRVYLIRKLSESQGVEYVQTMVKQPEFFWLFPEEILQQVLQQNRTVFLLLALFREVTTLYRSENRGLHPTPKQCNGFDDLINGSRYLPQTEVRNFASALIYNRLGALTIQPGNTIEENTVIELIIHLAAVLLRGDHPLLMPLKHIGLSPENMQVNSVIVYKMIDLATWFYPLVLPLHTLCIHCVTCFALGGDQLYFLLMQICCFRDQTRPGHILGDPQRRNNPDALDTKNMSLTPFTLVRLVTHLAMMLGASEKPQVVQQIIQPPVEDVSLFLRLHIIKDLEQLSQALGKGADDTVTSVHLVLRSLQELPHASNCKEGSEVDSSAVWSCRERLSLLSLTHIMETNDQKEELPLLWRFLQKEREFRHIKFLPEILMLQKRLVRKYQNATEEIAGSIREFIDHPWYQKHIETFLKTWNELRVSVTGNEIKIPEEFCSRDLDLDSNLRYLLPRRQGPGLCATGLVSYLVTLHNELVNAVDRHTGEDNSNYTVSLSELMEQHVISYDVEKDLFPLVLSNCQYSLERGHETISEYDLPRIQQQILTRFLQGKPLITRGIPTLVNTQERDYETIFKTNVLTSMAQNTVSRQLDSYSEVCEALQIVELLLGFLSMTGGDPTMKLVSYLQEILKMDQNIDHHILKAFSKCELQHCVCLWQVLSSLSSEKMLQLKREPFSGYPAEYQVPLTEDNKTELKGFMSRGNVDQWLLEMHEFLLLRLGLPDFCLVMPLFCLALI</sequence>
<evidence type="ECO:0000256" key="17">
    <source>
        <dbReference type="ARBA" id="ARBA00022840"/>
    </source>
</evidence>
<comment type="pathway">
    <text evidence="4">Protein modification; protein ubiquitination.</text>
</comment>
<keyword evidence="15" id="KW-0378">Hydrolase</keyword>
<keyword evidence="18" id="KW-0391">Immunity</keyword>
<accession>A0A3Q4IEN4</accession>
<dbReference type="InterPro" id="IPR031248">
    <property type="entry name" value="RNF213"/>
</dbReference>
<dbReference type="GO" id="GO:0016887">
    <property type="term" value="F:ATP hydrolysis activity"/>
    <property type="evidence" value="ECO:0007669"/>
    <property type="project" value="InterPro"/>
</dbReference>
<feature type="compositionally biased region" description="Polar residues" evidence="23">
    <location>
        <begin position="96"/>
        <end position="114"/>
    </location>
</feature>
<feature type="domain" description="RING-type" evidence="24">
    <location>
        <begin position="3053"/>
        <end position="3092"/>
    </location>
</feature>
<evidence type="ECO:0000256" key="4">
    <source>
        <dbReference type="ARBA" id="ARBA00004906"/>
    </source>
</evidence>
<dbReference type="FunFam" id="3.40.50.300:FF:000804">
    <property type="entry name" value="E3 ubiquitin-protein ligase RNF213"/>
    <property type="match status" value="1"/>
</dbReference>
<dbReference type="GO" id="GO:0005829">
    <property type="term" value="C:cytosol"/>
    <property type="evidence" value="ECO:0007669"/>
    <property type="project" value="UniProtKB-SubCell"/>
</dbReference>
<dbReference type="InterPro" id="IPR027417">
    <property type="entry name" value="P-loop_NTPase"/>
</dbReference>
<reference evidence="25" key="2">
    <citation type="submission" date="2025-09" db="UniProtKB">
        <authorList>
            <consortium name="Ensembl"/>
        </authorList>
    </citation>
    <scope>IDENTIFICATION</scope>
</reference>
<dbReference type="PROSITE" id="PS50089">
    <property type="entry name" value="ZF_RING_2"/>
    <property type="match status" value="1"/>
</dbReference>
<evidence type="ECO:0000256" key="14">
    <source>
        <dbReference type="ARBA" id="ARBA00022786"/>
    </source>
</evidence>
<evidence type="ECO:0000256" key="5">
    <source>
        <dbReference type="ARBA" id="ARBA00006914"/>
    </source>
</evidence>
<evidence type="ECO:0000256" key="15">
    <source>
        <dbReference type="ARBA" id="ARBA00022801"/>
    </source>
</evidence>
<dbReference type="PROSITE" id="PS00518">
    <property type="entry name" value="ZF_RING_1"/>
    <property type="match status" value="1"/>
</dbReference>
<evidence type="ECO:0000256" key="20">
    <source>
        <dbReference type="ARBA" id="ARBA00023268"/>
    </source>
</evidence>
<dbReference type="Ensembl" id="ENSNBRT00000030865.1">
    <property type="protein sequence ID" value="ENSNBRP00000030097.1"/>
    <property type="gene ID" value="ENSNBRG00000022361.1"/>
</dbReference>
<dbReference type="SUPFAM" id="SSF57850">
    <property type="entry name" value="RING/U-box"/>
    <property type="match status" value="1"/>
</dbReference>
<dbReference type="SUPFAM" id="SSF52540">
    <property type="entry name" value="P-loop containing nucleoside triphosphate hydrolases"/>
    <property type="match status" value="2"/>
</dbReference>
<dbReference type="InterPro" id="IPR001841">
    <property type="entry name" value="Znf_RING"/>
</dbReference>
<dbReference type="GO" id="GO:0005524">
    <property type="term" value="F:ATP binding"/>
    <property type="evidence" value="ECO:0007669"/>
    <property type="project" value="UniProtKB-KW"/>
</dbReference>
<dbReference type="SMART" id="SM00184">
    <property type="entry name" value="RING"/>
    <property type="match status" value="1"/>
</dbReference>
<evidence type="ECO:0000313" key="25">
    <source>
        <dbReference type="Ensembl" id="ENSNBRP00000030097.1"/>
    </source>
</evidence>
<dbReference type="GO" id="GO:0061630">
    <property type="term" value="F:ubiquitin protein ligase activity"/>
    <property type="evidence" value="ECO:0007669"/>
    <property type="project" value="UniProtKB-EC"/>
</dbReference>
<dbReference type="GO" id="GO:0008270">
    <property type="term" value="F:zinc ion binding"/>
    <property type="evidence" value="ECO:0007669"/>
    <property type="project" value="UniProtKB-KW"/>
</dbReference>
<keyword evidence="13 22" id="KW-0863">Zinc-finger</keyword>
<evidence type="ECO:0000256" key="1">
    <source>
        <dbReference type="ARBA" id="ARBA00000900"/>
    </source>
</evidence>
<evidence type="ECO:0000256" key="19">
    <source>
        <dbReference type="ARBA" id="ARBA00023098"/>
    </source>
</evidence>
<dbReference type="PANTHER" id="PTHR22605:SF18">
    <property type="entry name" value="E3 UBIQUITIN-PROTEIN LIGASE RNF213-ALPHA"/>
    <property type="match status" value="1"/>
</dbReference>
<dbReference type="InterPro" id="IPR017907">
    <property type="entry name" value="Znf_RING_CS"/>
</dbReference>
<protein>
    <recommendedName>
        <fullName evidence="6">RING-type E3 ubiquitin transferase</fullName>
        <ecNumber evidence="6">2.3.2.27</ecNumber>
    </recommendedName>
</protein>
<evidence type="ECO:0000256" key="10">
    <source>
        <dbReference type="ARBA" id="ARBA00022679"/>
    </source>
</evidence>
<reference evidence="25" key="1">
    <citation type="submission" date="2025-08" db="UniProtKB">
        <authorList>
            <consortium name="Ensembl"/>
        </authorList>
    </citation>
    <scope>IDENTIFICATION</scope>
</reference>
<organism evidence="25 26">
    <name type="scientific">Neolamprologus brichardi</name>
    <name type="common">Fairy cichlid</name>
    <name type="synonym">Lamprologus brichardi</name>
    <dbReference type="NCBI Taxonomy" id="32507"/>
    <lineage>
        <taxon>Eukaryota</taxon>
        <taxon>Metazoa</taxon>
        <taxon>Chordata</taxon>
        <taxon>Craniata</taxon>
        <taxon>Vertebrata</taxon>
        <taxon>Euteleostomi</taxon>
        <taxon>Actinopterygii</taxon>
        <taxon>Neopterygii</taxon>
        <taxon>Teleostei</taxon>
        <taxon>Neoteleostei</taxon>
        <taxon>Acanthomorphata</taxon>
        <taxon>Ovalentaria</taxon>
        <taxon>Cichlomorphae</taxon>
        <taxon>Cichliformes</taxon>
        <taxon>Cichlidae</taxon>
        <taxon>African cichlids</taxon>
        <taxon>Pseudocrenilabrinae</taxon>
        <taxon>Lamprologini</taxon>
        <taxon>Neolamprologus</taxon>
    </lineage>
</organism>
<dbReference type="GeneTree" id="ENSGT00630000089884"/>